<dbReference type="Gene3D" id="3.10.450.50">
    <property type="match status" value="1"/>
</dbReference>
<accession>A0AAX4P016</accession>
<dbReference type="AlphaFoldDB" id="A0AAX4P016"/>
<proteinExistence type="predicted"/>
<reference evidence="2 3" key="1">
    <citation type="submission" date="2024-03" db="EMBL/GenBank/DDBJ databases">
        <title>Complete genome sequence of the green alga Chloropicon roscoffensis RCC1871.</title>
        <authorList>
            <person name="Lemieux C."/>
            <person name="Pombert J.-F."/>
            <person name="Otis C."/>
            <person name="Turmel M."/>
        </authorList>
    </citation>
    <scope>NUCLEOTIDE SEQUENCE [LARGE SCALE GENOMIC DNA]</scope>
    <source>
        <strain evidence="2 3">RCC1871</strain>
    </source>
</reference>
<dbReference type="SUPFAM" id="SSF54427">
    <property type="entry name" value="NTF2-like"/>
    <property type="match status" value="1"/>
</dbReference>
<evidence type="ECO:0000256" key="1">
    <source>
        <dbReference type="SAM" id="MobiDB-lite"/>
    </source>
</evidence>
<keyword evidence="3" id="KW-1185">Reference proteome</keyword>
<protein>
    <submittedName>
        <fullName evidence="2">Uncharacterized protein</fullName>
    </submittedName>
</protein>
<gene>
    <name evidence="2" type="ORF">HKI87_01g09410</name>
</gene>
<evidence type="ECO:0000313" key="2">
    <source>
        <dbReference type="EMBL" id="WZN59415.1"/>
    </source>
</evidence>
<dbReference type="EMBL" id="CP151501">
    <property type="protein sequence ID" value="WZN59415.1"/>
    <property type="molecule type" value="Genomic_DNA"/>
</dbReference>
<dbReference type="Proteomes" id="UP001472866">
    <property type="component" value="Chromosome 01"/>
</dbReference>
<feature type="compositionally biased region" description="Polar residues" evidence="1">
    <location>
        <begin position="30"/>
        <end position="45"/>
    </location>
</feature>
<dbReference type="InterPro" id="IPR032710">
    <property type="entry name" value="NTF2-like_dom_sf"/>
</dbReference>
<sequence length="266" mass="29091">MSAATSALTRRTLDAGLRRAAGSRAPGSQRGVSSRHSNPASSNRALLTKQEEVQYSERPTGEPSMFDVVDEQKMLEENPFPIKPDELIRLTKEFLALNNGCDKPEILAEDFTFAGPVVGPLPKEAFVKAFAGFKIGDAFPDMKANAYNFHVDPFEGNRVWFSSRAVGTHTGPLMGIEPTGKTVYSPPQASSVTFNEDGLATQLTAGYVMDRAVGNTEGLGGVFGLLWAIGKSPFKFPEGRPWKPSLRYRLFMWLGALAAKFQKKKE</sequence>
<evidence type="ECO:0000313" key="3">
    <source>
        <dbReference type="Proteomes" id="UP001472866"/>
    </source>
</evidence>
<organism evidence="2 3">
    <name type="scientific">Chloropicon roscoffensis</name>
    <dbReference type="NCBI Taxonomy" id="1461544"/>
    <lineage>
        <taxon>Eukaryota</taxon>
        <taxon>Viridiplantae</taxon>
        <taxon>Chlorophyta</taxon>
        <taxon>Chloropicophyceae</taxon>
        <taxon>Chloropicales</taxon>
        <taxon>Chloropicaceae</taxon>
        <taxon>Chloropicon</taxon>
    </lineage>
</organism>
<name>A0AAX4P016_9CHLO</name>
<feature type="region of interest" description="Disordered" evidence="1">
    <location>
        <begin position="1"/>
        <end position="64"/>
    </location>
</feature>